<name>A0ABW5B8G2_9BACT</name>
<sequence length="1158" mass="133706">MLKVVYFLFILFLVIGYHLDAKAQVETCKRIPSSMAEEPFILDSLSVLEESIRVTDGKDISYAFSYHLNSGKLKIDPGERGFPDTLLVCYQTFPYSFHQRISKRTLLTDYDSMATFKDNRVQALPAFDFKEELFPSTNLNKSGNLTRGISFGNTQNLFVNSSLNLQMNGQLSDNLNIRASITDQNVPFQPEGNTQQIQDFDNVLVELYNDRFNLAAGDVVLQQRQSEFLRYYKNVQGAQLTTNYKIGDKWRASTQGAASVAKGKFASIFLEVSEGTLGPYRIPGPNNERFLIILANSERVFLDGKQLQRGFNYDYIIDYNQGEITFTPNVLITQYTRIRIDFEFAERNFTRSIITANHIQENDKVSFYMNFYREQDNRNRPLFFEFTDEDKMLLASVGNDLESATVPRVDSVAFDPNRILYKKIVDVNDLGQPIEYYEYSTDPELAHFAVSFSQVGQGNGDYIRDIQLTNGPVFKYVPTVNGISQGDYSILSQLPAPNKKQMFTAGTKVKLSRYEKVYTEVALSNADQNLFSQIDNELNRGMGIKSGILSENRVFEGFKNYRFNAFTEFEYNSTYFTFIDRLRYIEFDRDWSLSAEDMQEAGHERIFNTQFEFNKDVHNLFSYRFNFRNKGGILSGTQHLAKLNHQFGKRIYLKNDFFMLNSDVRNLNSKWLRYTGDLQYRSKVLVPGYRLMLDRNTVNNAERDSVVSTAMNFLEHLVYLNSNDSLKYSFFLNASVREDQFPVEGVMLPDTEAFQTMFGLKRRFKDHDLSANFTYRELEFLRLNEERETTVLGKVDYLGTLAKGIVRNELSYALGNGREFRREYVFLQVPTGEGTHAWRDDNGDGIQQLNEFYIAINPEEKNFIKVFVPTTDFVQAYTTIFNYRLNARFPDSWRTESGIKKFLQKFSNTTSLSIEKKITSSDFWDRINPFIGGFADEDLISVRQVIRTSFFFNRSSAKYGFDLSLFDSQNKQLLAGGFDDLVQKDWRLNTRYNFSPMVNLRILGQTGTRIANSDFLDNRVYSIEQYGIGPELAYQPSSIFRTTVMYQYTDKVNLANVEFNERATLHQGGLDLRYAKAIKTTINANFKYTFIDYNGQVNSPTGYEMLQALTPGSNFTWTFNWLQKIGEGLQMNMVYEGRNSEGLGRLVHIGRMQVTALF</sequence>
<protein>
    <submittedName>
        <fullName evidence="1">Uncharacterized protein</fullName>
    </submittedName>
</protein>
<keyword evidence="2" id="KW-1185">Reference proteome</keyword>
<comment type="caution">
    <text evidence="1">The sequence shown here is derived from an EMBL/GenBank/DDBJ whole genome shotgun (WGS) entry which is preliminary data.</text>
</comment>
<dbReference type="Proteomes" id="UP001597414">
    <property type="component" value="Unassembled WGS sequence"/>
</dbReference>
<reference evidence="2" key="1">
    <citation type="journal article" date="2019" name="Int. J. Syst. Evol. Microbiol.">
        <title>The Global Catalogue of Microorganisms (GCM) 10K type strain sequencing project: providing services to taxonomists for standard genome sequencing and annotation.</title>
        <authorList>
            <consortium name="The Broad Institute Genomics Platform"/>
            <consortium name="The Broad Institute Genome Sequencing Center for Infectious Disease"/>
            <person name="Wu L."/>
            <person name="Ma J."/>
        </authorList>
    </citation>
    <scope>NUCLEOTIDE SEQUENCE [LARGE SCALE GENOMIC DNA]</scope>
    <source>
        <strain evidence="2">KCTC 19812</strain>
    </source>
</reference>
<accession>A0ABW5B8G2</accession>
<dbReference type="RefSeq" id="WP_380802754.1">
    <property type="nucleotide sequence ID" value="NZ_JBHUIV010000016.1"/>
</dbReference>
<evidence type="ECO:0000313" key="1">
    <source>
        <dbReference type="EMBL" id="MFD2202193.1"/>
    </source>
</evidence>
<evidence type="ECO:0000313" key="2">
    <source>
        <dbReference type="Proteomes" id="UP001597414"/>
    </source>
</evidence>
<dbReference type="EMBL" id="JBHUIV010000016">
    <property type="protein sequence ID" value="MFD2202193.1"/>
    <property type="molecule type" value="Genomic_DNA"/>
</dbReference>
<gene>
    <name evidence="1" type="ORF">ACFSKV_11505</name>
</gene>
<organism evidence="1 2">
    <name type="scientific">Shivajiella indica</name>
    <dbReference type="NCBI Taxonomy" id="872115"/>
    <lineage>
        <taxon>Bacteria</taxon>
        <taxon>Pseudomonadati</taxon>
        <taxon>Bacteroidota</taxon>
        <taxon>Cytophagia</taxon>
        <taxon>Cytophagales</taxon>
        <taxon>Cyclobacteriaceae</taxon>
        <taxon>Shivajiella</taxon>
    </lineage>
</organism>
<proteinExistence type="predicted"/>